<keyword evidence="6" id="KW-0496">Mitochondrion</keyword>
<evidence type="ECO:0000256" key="1">
    <source>
        <dbReference type="ARBA" id="ARBA00004173"/>
    </source>
</evidence>
<dbReference type="PANTHER" id="PTHR48182:SF2">
    <property type="entry name" value="PROTEIN SERAC1"/>
    <property type="match status" value="1"/>
</dbReference>
<keyword evidence="10" id="KW-0378">Hydrolase</keyword>
<keyword evidence="5" id="KW-0256">Endoplasmic reticulum</keyword>
<protein>
    <submittedName>
        <fullName evidence="10">P-loop containing nucleoside triphosphate hydrolase protein</fullName>
    </submittedName>
</protein>
<dbReference type="GO" id="GO:0016020">
    <property type="term" value="C:membrane"/>
    <property type="evidence" value="ECO:0007669"/>
    <property type="project" value="UniProtKB-SubCell"/>
</dbReference>
<evidence type="ECO:0000256" key="2">
    <source>
        <dbReference type="ARBA" id="ARBA00004240"/>
    </source>
</evidence>
<dbReference type="InterPro" id="IPR007751">
    <property type="entry name" value="DUF676_lipase-like"/>
</dbReference>
<dbReference type="OrthoDB" id="5086500at2759"/>
<dbReference type="InterPro" id="IPR052374">
    <property type="entry name" value="SERAC1"/>
</dbReference>
<evidence type="ECO:0000259" key="9">
    <source>
        <dbReference type="Pfam" id="PF05057"/>
    </source>
</evidence>
<dbReference type="GO" id="GO:0005739">
    <property type="term" value="C:mitochondrion"/>
    <property type="evidence" value="ECO:0007669"/>
    <property type="project" value="UniProtKB-SubCell"/>
</dbReference>
<feature type="domain" description="DUF676" evidence="9">
    <location>
        <begin position="67"/>
        <end position="142"/>
    </location>
</feature>
<dbReference type="Proteomes" id="UP000824998">
    <property type="component" value="Unassembled WGS sequence"/>
</dbReference>
<dbReference type="Gene3D" id="3.40.50.1820">
    <property type="entry name" value="alpha/beta hydrolase"/>
    <property type="match status" value="1"/>
</dbReference>
<reference evidence="10" key="1">
    <citation type="journal article" date="2021" name="IMA Fungus">
        <title>Genomic characterization of three marine fungi, including Emericellopsis atlantica sp. nov. with signatures of a generalist lifestyle and marine biomass degradation.</title>
        <authorList>
            <person name="Hagestad O.C."/>
            <person name="Hou L."/>
            <person name="Andersen J.H."/>
            <person name="Hansen E.H."/>
            <person name="Altermark B."/>
            <person name="Li C."/>
            <person name="Kuhnert E."/>
            <person name="Cox R.J."/>
            <person name="Crous P.W."/>
            <person name="Spatafora J.W."/>
            <person name="Lail K."/>
            <person name="Amirebrahimi M."/>
            <person name="Lipzen A."/>
            <person name="Pangilinan J."/>
            <person name="Andreopoulos W."/>
            <person name="Hayes R.D."/>
            <person name="Ng V."/>
            <person name="Grigoriev I.V."/>
            <person name="Jackson S.A."/>
            <person name="Sutton T.D.S."/>
            <person name="Dobson A.D.W."/>
            <person name="Rama T."/>
        </authorList>
    </citation>
    <scope>NUCLEOTIDE SEQUENCE</scope>
    <source>
        <strain evidence="10">TRa018bII</strain>
    </source>
</reference>
<organism evidence="10 11">
    <name type="scientific">Amylocarpus encephaloides</name>
    <dbReference type="NCBI Taxonomy" id="45428"/>
    <lineage>
        <taxon>Eukaryota</taxon>
        <taxon>Fungi</taxon>
        <taxon>Dikarya</taxon>
        <taxon>Ascomycota</taxon>
        <taxon>Pezizomycotina</taxon>
        <taxon>Leotiomycetes</taxon>
        <taxon>Helotiales</taxon>
        <taxon>Helotiales incertae sedis</taxon>
        <taxon>Amylocarpus</taxon>
    </lineage>
</organism>
<dbReference type="GO" id="GO:0043531">
    <property type="term" value="F:ADP binding"/>
    <property type="evidence" value="ECO:0007669"/>
    <property type="project" value="InterPro"/>
</dbReference>
<evidence type="ECO:0000313" key="11">
    <source>
        <dbReference type="Proteomes" id="UP000824998"/>
    </source>
</evidence>
<keyword evidence="7" id="KW-0472">Membrane</keyword>
<evidence type="ECO:0000256" key="5">
    <source>
        <dbReference type="ARBA" id="ARBA00022824"/>
    </source>
</evidence>
<dbReference type="InterPro" id="IPR029058">
    <property type="entry name" value="AB_hydrolase_fold"/>
</dbReference>
<dbReference type="Pfam" id="PF05057">
    <property type="entry name" value="DUF676"/>
    <property type="match status" value="1"/>
</dbReference>
<dbReference type="GO" id="GO:0005783">
    <property type="term" value="C:endoplasmic reticulum"/>
    <property type="evidence" value="ECO:0007669"/>
    <property type="project" value="UniProtKB-SubCell"/>
</dbReference>
<accession>A0A9P8C6Y2</accession>
<dbReference type="AlphaFoldDB" id="A0A9P8C6Y2"/>
<dbReference type="Gene3D" id="3.40.50.300">
    <property type="entry name" value="P-loop containing nucleotide triphosphate hydrolases"/>
    <property type="match status" value="1"/>
</dbReference>
<gene>
    <name evidence="10" type="ORF">BJ875DRAFT_373715</name>
</gene>
<evidence type="ECO:0000313" key="10">
    <source>
        <dbReference type="EMBL" id="KAG9235722.1"/>
    </source>
</evidence>
<dbReference type="SUPFAM" id="SSF53474">
    <property type="entry name" value="alpha/beta-Hydrolases"/>
    <property type="match status" value="1"/>
</dbReference>
<dbReference type="EMBL" id="MU251424">
    <property type="protein sequence ID" value="KAG9235722.1"/>
    <property type="molecule type" value="Genomic_DNA"/>
</dbReference>
<evidence type="ECO:0000259" key="8">
    <source>
        <dbReference type="Pfam" id="PF00931"/>
    </source>
</evidence>
<evidence type="ECO:0000256" key="6">
    <source>
        <dbReference type="ARBA" id="ARBA00023128"/>
    </source>
</evidence>
<proteinExistence type="inferred from homology"/>
<dbReference type="PANTHER" id="PTHR48182">
    <property type="entry name" value="PROTEIN SERAC1"/>
    <property type="match status" value="1"/>
</dbReference>
<comment type="similarity">
    <text evidence="4">Belongs to the putative lipase ROG1 family.</text>
</comment>
<dbReference type="InterPro" id="IPR027417">
    <property type="entry name" value="P-loop_NTPase"/>
</dbReference>
<feature type="domain" description="NB-ARC" evidence="8">
    <location>
        <begin position="284"/>
        <end position="435"/>
    </location>
</feature>
<dbReference type="InterPro" id="IPR002182">
    <property type="entry name" value="NB-ARC"/>
</dbReference>
<feature type="non-terminal residue" evidence="10">
    <location>
        <position position="1"/>
    </location>
</feature>
<keyword evidence="11" id="KW-1185">Reference proteome</keyword>
<sequence length="550" mass="61593">IIFIHGLGSNPDTTWQATASPESSEHVTWVRDFLPVDLASNGGQQDIRLFFYNYDSYWKRDALPERLATLGSALVAWITSKIRTTDAERSRHLLFVAHSYGGLVVKKALLHAQGDPSLSYIAENTKAIFFLGTPHSGSSFSAWGRWQARALSLLGSNSSILADLDYDSIPLRDLHYEFARIDRATIFNFYEQRKIQLARLWFFTWEEYCVSESSATYAGPRVKNFGLSVDHYGLNKFGSRDANYRNVLLKLCEVTLSLAAEVKCSYAVPLETVESYTQRKELWEELNAKMQERHDNASVPYAVAISGLGGVGKSQLALKYAETHKDRYNPILWVDATDKELVLSSFQRLAAELQLRVNGNIKHGSALIDDGAVQAVLQWLSKADGEWLVIIDNADDFNFGIKQVIPKGKCGSVLITSQDKLSVKLIPQGCEQIQVGDMSLQETTDLLLHHLRLGNSPVTESITAGCERVAEKLGYLALAIDLAGAYIGNEADPEGALTQYLKDFTKHRDDLLKRNQLRGLLPTEKTVWTVWDTTLKRSTQIIRSCTPVFY</sequence>
<comment type="subcellular location">
    <subcellularLocation>
        <location evidence="2">Endoplasmic reticulum</location>
    </subcellularLocation>
    <subcellularLocation>
        <location evidence="3">Membrane</location>
    </subcellularLocation>
    <subcellularLocation>
        <location evidence="1">Mitochondrion</location>
    </subcellularLocation>
</comment>
<name>A0A9P8C6Y2_9HELO</name>
<evidence type="ECO:0000256" key="4">
    <source>
        <dbReference type="ARBA" id="ARBA00007920"/>
    </source>
</evidence>
<evidence type="ECO:0000256" key="7">
    <source>
        <dbReference type="ARBA" id="ARBA00023136"/>
    </source>
</evidence>
<dbReference type="GO" id="GO:0016787">
    <property type="term" value="F:hydrolase activity"/>
    <property type="evidence" value="ECO:0007669"/>
    <property type="project" value="UniProtKB-KW"/>
</dbReference>
<dbReference type="SUPFAM" id="SSF52540">
    <property type="entry name" value="P-loop containing nucleoside triphosphate hydrolases"/>
    <property type="match status" value="1"/>
</dbReference>
<dbReference type="Pfam" id="PF00931">
    <property type="entry name" value="NB-ARC"/>
    <property type="match status" value="1"/>
</dbReference>
<evidence type="ECO:0000256" key="3">
    <source>
        <dbReference type="ARBA" id="ARBA00004370"/>
    </source>
</evidence>
<comment type="caution">
    <text evidence="10">The sequence shown here is derived from an EMBL/GenBank/DDBJ whole genome shotgun (WGS) entry which is preliminary data.</text>
</comment>